<evidence type="ECO:0000256" key="6">
    <source>
        <dbReference type="ARBA" id="ARBA00022840"/>
    </source>
</evidence>
<dbReference type="EC" id="2.7.11.1" evidence="1"/>
<name>A0A180G0F2_PUCT1</name>
<evidence type="ECO:0000256" key="9">
    <source>
        <dbReference type="SAM" id="MobiDB-lite"/>
    </source>
</evidence>
<comment type="catalytic activity">
    <reaction evidence="7">
        <text>L-threonyl-[protein] + ATP = O-phospho-L-threonyl-[protein] + ADP + H(+)</text>
        <dbReference type="Rhea" id="RHEA:46608"/>
        <dbReference type="Rhea" id="RHEA-COMP:11060"/>
        <dbReference type="Rhea" id="RHEA-COMP:11605"/>
        <dbReference type="ChEBI" id="CHEBI:15378"/>
        <dbReference type="ChEBI" id="CHEBI:30013"/>
        <dbReference type="ChEBI" id="CHEBI:30616"/>
        <dbReference type="ChEBI" id="CHEBI:61977"/>
        <dbReference type="ChEBI" id="CHEBI:456216"/>
        <dbReference type="EC" id="2.7.11.1"/>
    </reaction>
</comment>
<dbReference type="VEuPathDB" id="FungiDB:PTTG_08624"/>
<keyword evidence="4" id="KW-0547">Nucleotide-binding</keyword>
<evidence type="ECO:0000256" key="2">
    <source>
        <dbReference type="ARBA" id="ARBA00022527"/>
    </source>
</evidence>
<evidence type="ECO:0000313" key="11">
    <source>
        <dbReference type="EMBL" id="OAV85909.1"/>
    </source>
</evidence>
<evidence type="ECO:0000256" key="4">
    <source>
        <dbReference type="ARBA" id="ARBA00022741"/>
    </source>
</evidence>
<evidence type="ECO:0000313" key="13">
    <source>
        <dbReference type="Proteomes" id="UP000005240"/>
    </source>
</evidence>
<dbReference type="InterPro" id="IPR011009">
    <property type="entry name" value="Kinase-like_dom_sf"/>
</dbReference>
<reference evidence="12" key="4">
    <citation type="submission" date="2025-05" db="UniProtKB">
        <authorList>
            <consortium name="EnsemblFungi"/>
        </authorList>
    </citation>
    <scope>IDENTIFICATION</scope>
    <source>
        <strain evidence="12">isolate 1-1 / race 1 (BBBD)</strain>
    </source>
</reference>
<feature type="region of interest" description="Disordered" evidence="9">
    <location>
        <begin position="1"/>
        <end position="23"/>
    </location>
</feature>
<evidence type="ECO:0000256" key="3">
    <source>
        <dbReference type="ARBA" id="ARBA00022679"/>
    </source>
</evidence>
<dbReference type="InterPro" id="IPR051334">
    <property type="entry name" value="SRPK"/>
</dbReference>
<proteinExistence type="predicted"/>
<dbReference type="SMART" id="SM00220">
    <property type="entry name" value="S_TKc"/>
    <property type="match status" value="1"/>
</dbReference>
<evidence type="ECO:0000313" key="12">
    <source>
        <dbReference type="EnsemblFungi" id="PTTG_08624-t43_1-p1"/>
    </source>
</evidence>
<keyword evidence="6" id="KW-0067">ATP-binding</keyword>
<dbReference type="PANTHER" id="PTHR47634">
    <property type="entry name" value="PROTEIN KINASE DOMAIN-CONTAINING PROTEIN-RELATED"/>
    <property type="match status" value="1"/>
</dbReference>
<comment type="catalytic activity">
    <reaction evidence="8">
        <text>L-seryl-[protein] + ATP = O-phospho-L-seryl-[protein] + ADP + H(+)</text>
        <dbReference type="Rhea" id="RHEA:17989"/>
        <dbReference type="Rhea" id="RHEA-COMP:9863"/>
        <dbReference type="Rhea" id="RHEA-COMP:11604"/>
        <dbReference type="ChEBI" id="CHEBI:15378"/>
        <dbReference type="ChEBI" id="CHEBI:29999"/>
        <dbReference type="ChEBI" id="CHEBI:30616"/>
        <dbReference type="ChEBI" id="CHEBI:83421"/>
        <dbReference type="ChEBI" id="CHEBI:456216"/>
        <dbReference type="EC" id="2.7.11.1"/>
    </reaction>
</comment>
<dbReference type="SUPFAM" id="SSF56112">
    <property type="entry name" value="Protein kinase-like (PK-like)"/>
    <property type="match status" value="1"/>
</dbReference>
<reference evidence="11" key="2">
    <citation type="submission" date="2016-05" db="EMBL/GenBank/DDBJ databases">
        <title>Comparative analysis highlights variable genome content of wheat rusts and divergence of the mating loci.</title>
        <authorList>
            <person name="Cuomo C.A."/>
            <person name="Bakkeren G."/>
            <person name="Szabo L."/>
            <person name="Khalil H."/>
            <person name="Joly D."/>
            <person name="Goldberg J."/>
            <person name="Young S."/>
            <person name="Zeng Q."/>
            <person name="Fellers J."/>
        </authorList>
    </citation>
    <scope>NUCLEOTIDE SEQUENCE [LARGE SCALE GENOMIC DNA]</scope>
    <source>
        <strain evidence="11">1-1 BBBD Race 1</strain>
    </source>
</reference>
<dbReference type="PROSITE" id="PS50011">
    <property type="entry name" value="PROTEIN_KINASE_DOM"/>
    <property type="match status" value="1"/>
</dbReference>
<organism evidence="11">
    <name type="scientific">Puccinia triticina (isolate 1-1 / race 1 (BBBD))</name>
    <name type="common">Brown leaf rust fungus</name>
    <dbReference type="NCBI Taxonomy" id="630390"/>
    <lineage>
        <taxon>Eukaryota</taxon>
        <taxon>Fungi</taxon>
        <taxon>Dikarya</taxon>
        <taxon>Basidiomycota</taxon>
        <taxon>Pucciniomycotina</taxon>
        <taxon>Pucciniomycetes</taxon>
        <taxon>Pucciniales</taxon>
        <taxon>Pucciniaceae</taxon>
        <taxon>Puccinia</taxon>
    </lineage>
</organism>
<keyword evidence="13" id="KW-1185">Reference proteome</keyword>
<dbReference type="GO" id="GO:0005634">
    <property type="term" value="C:nucleus"/>
    <property type="evidence" value="ECO:0007669"/>
    <property type="project" value="TreeGrafter"/>
</dbReference>
<dbReference type="Pfam" id="PF00069">
    <property type="entry name" value="Pkinase"/>
    <property type="match status" value="2"/>
</dbReference>
<feature type="domain" description="Protein kinase" evidence="10">
    <location>
        <begin position="65"/>
        <end position="413"/>
    </location>
</feature>
<reference evidence="12 13" key="3">
    <citation type="journal article" date="2017" name="G3 (Bethesda)">
        <title>Comparative analysis highlights variable genome content of wheat rusts and divergence of the mating loci.</title>
        <authorList>
            <person name="Cuomo C.A."/>
            <person name="Bakkeren G."/>
            <person name="Khalil H.B."/>
            <person name="Panwar V."/>
            <person name="Joly D."/>
            <person name="Linning R."/>
            <person name="Sakthikumar S."/>
            <person name="Song X."/>
            <person name="Adiconis X."/>
            <person name="Fan L."/>
            <person name="Goldberg J.M."/>
            <person name="Levin J.Z."/>
            <person name="Young S."/>
            <person name="Zeng Q."/>
            <person name="Anikster Y."/>
            <person name="Bruce M."/>
            <person name="Wang M."/>
            <person name="Yin C."/>
            <person name="McCallum B."/>
            <person name="Szabo L.J."/>
            <person name="Hulbert S."/>
            <person name="Chen X."/>
            <person name="Fellers J.P."/>
        </authorList>
    </citation>
    <scope>NUCLEOTIDE SEQUENCE</scope>
    <source>
        <strain evidence="13">Isolate 1-1 / race 1 (BBBD)</strain>
        <strain evidence="12">isolate 1-1 / race 1 (BBBD)</strain>
    </source>
</reference>
<accession>A0A180G0F2</accession>
<evidence type="ECO:0000259" key="10">
    <source>
        <dbReference type="PROSITE" id="PS50011"/>
    </source>
</evidence>
<dbReference type="GO" id="GO:0005737">
    <property type="term" value="C:cytoplasm"/>
    <property type="evidence" value="ECO:0007669"/>
    <property type="project" value="TreeGrafter"/>
</dbReference>
<dbReference type="Gene3D" id="3.30.200.20">
    <property type="entry name" value="Phosphorylase Kinase, domain 1"/>
    <property type="match status" value="1"/>
</dbReference>
<dbReference type="Gene3D" id="1.10.510.10">
    <property type="entry name" value="Transferase(Phosphotransferase) domain 1"/>
    <property type="match status" value="1"/>
</dbReference>
<dbReference type="GO" id="GO:0050684">
    <property type="term" value="P:regulation of mRNA processing"/>
    <property type="evidence" value="ECO:0007669"/>
    <property type="project" value="TreeGrafter"/>
</dbReference>
<dbReference type="EMBL" id="ADAS02002234">
    <property type="protein sequence ID" value="OAV85909.1"/>
    <property type="molecule type" value="Genomic_DNA"/>
</dbReference>
<dbReference type="GO" id="GO:0004674">
    <property type="term" value="F:protein serine/threonine kinase activity"/>
    <property type="evidence" value="ECO:0007669"/>
    <property type="project" value="UniProtKB-KW"/>
</dbReference>
<dbReference type="Proteomes" id="UP000005240">
    <property type="component" value="Unassembled WGS sequence"/>
</dbReference>
<protein>
    <recommendedName>
        <fullName evidence="1">non-specific serine/threonine protein kinase</fullName>
        <ecNumber evidence="1">2.7.11.1</ecNumber>
    </recommendedName>
</protein>
<keyword evidence="5 11" id="KW-0418">Kinase</keyword>
<evidence type="ECO:0000256" key="8">
    <source>
        <dbReference type="ARBA" id="ARBA00048679"/>
    </source>
</evidence>
<keyword evidence="2" id="KW-0723">Serine/threonine-protein kinase</keyword>
<dbReference type="InterPro" id="IPR000719">
    <property type="entry name" value="Prot_kinase_dom"/>
</dbReference>
<reference evidence="11" key="1">
    <citation type="submission" date="2009-11" db="EMBL/GenBank/DDBJ databases">
        <authorList>
            <consortium name="The Broad Institute Genome Sequencing Platform"/>
            <person name="Ward D."/>
            <person name="Feldgarden M."/>
            <person name="Earl A."/>
            <person name="Young S.K."/>
            <person name="Zeng Q."/>
            <person name="Koehrsen M."/>
            <person name="Alvarado L."/>
            <person name="Berlin A."/>
            <person name="Bochicchio J."/>
            <person name="Borenstein D."/>
            <person name="Chapman S.B."/>
            <person name="Chen Z."/>
            <person name="Engels R."/>
            <person name="Freedman E."/>
            <person name="Gellesch M."/>
            <person name="Goldberg J."/>
            <person name="Griggs A."/>
            <person name="Gujja S."/>
            <person name="Heilman E."/>
            <person name="Heiman D."/>
            <person name="Hepburn T."/>
            <person name="Howarth C."/>
            <person name="Jen D."/>
            <person name="Larson L."/>
            <person name="Lewis B."/>
            <person name="Mehta T."/>
            <person name="Park D."/>
            <person name="Pearson M."/>
            <person name="Roberts A."/>
            <person name="Saif S."/>
            <person name="Shea T."/>
            <person name="Shenoy N."/>
            <person name="Sisk P."/>
            <person name="Stolte C."/>
            <person name="Sykes S."/>
            <person name="Thomson T."/>
            <person name="Walk T."/>
            <person name="White J."/>
            <person name="Yandava C."/>
            <person name="Izard J."/>
            <person name="Baranova O.V."/>
            <person name="Blanton J.M."/>
            <person name="Tanner A.C."/>
            <person name="Dewhirst F.E."/>
            <person name="Haas B."/>
            <person name="Nusbaum C."/>
            <person name="Birren B."/>
        </authorList>
    </citation>
    <scope>NUCLEOTIDE SEQUENCE [LARGE SCALE GENOMIC DNA]</scope>
    <source>
        <strain evidence="11">1-1 BBBD Race 1</strain>
    </source>
</reference>
<evidence type="ECO:0000256" key="1">
    <source>
        <dbReference type="ARBA" id="ARBA00012513"/>
    </source>
</evidence>
<keyword evidence="3" id="KW-0808">Transferase</keyword>
<sequence>MPSPPEPSSPAEGHSGRTSPPDPYFENLAYWDALAAGPTAESPDDYRPGGYHPVAIADRFRDQRYRVVRKLGWGGSCTVWLAHDQQLDRHVALKVTRASEAYTQVAQNEIKLHQRAAAANPAHPGHAHVVALLDHFTHEGPNGTHTCLVFEPLGEDLAALSRRFGRNGMPAPLVRQIGRDVLRGLDYLHRECGIVHTALKAENVLVAIPDVQHLIRAELQEPLKTAQDTNTSWPLLAPHIQTSRPENHPQPDYSPVDVKLCDLGNAPAPAAADPSVWLQTAAYRSPEVIIEAPWDRRVDIWSVGCLIFELLAGSHLFHTPAEYNRDDHLSQIVDLLGKFPTHMITAGKYIPMHIYDMEIMKKMQKMEDWCLRSMMAFNGFDSEIIGCLEAILIVDPAKRPDARQILDDPDNWLGPEKTE</sequence>
<dbReference type="GO" id="GO:0000245">
    <property type="term" value="P:spliceosomal complex assembly"/>
    <property type="evidence" value="ECO:0007669"/>
    <property type="project" value="TreeGrafter"/>
</dbReference>
<evidence type="ECO:0000256" key="5">
    <source>
        <dbReference type="ARBA" id="ARBA00022777"/>
    </source>
</evidence>
<dbReference type="GO" id="GO:0005524">
    <property type="term" value="F:ATP binding"/>
    <property type="evidence" value="ECO:0007669"/>
    <property type="project" value="UniProtKB-KW"/>
</dbReference>
<evidence type="ECO:0000256" key="7">
    <source>
        <dbReference type="ARBA" id="ARBA00047899"/>
    </source>
</evidence>
<dbReference type="OrthoDB" id="5979581at2759"/>
<gene>
    <name evidence="11" type="ORF">PTTG_08624</name>
</gene>
<dbReference type="AlphaFoldDB" id="A0A180G0F2"/>
<dbReference type="PANTHER" id="PTHR47634:SF9">
    <property type="entry name" value="PROTEIN KINASE DOMAIN-CONTAINING PROTEIN-RELATED"/>
    <property type="match status" value="1"/>
</dbReference>
<dbReference type="EnsemblFungi" id="PTTG_08624-t43_1">
    <property type="protein sequence ID" value="PTTG_08624-t43_1-p1"/>
    <property type="gene ID" value="PTTG_08624"/>
</dbReference>